<accession>A0ABW0TWN8</accession>
<dbReference type="EMBL" id="JBHSNP010000011">
    <property type="protein sequence ID" value="MFC5603431.1"/>
    <property type="molecule type" value="Genomic_DNA"/>
</dbReference>
<proteinExistence type="predicted"/>
<keyword evidence="2" id="KW-1185">Reference proteome</keyword>
<comment type="caution">
    <text evidence="1">The sequence shown here is derived from an EMBL/GenBank/DDBJ whole genome shotgun (WGS) entry which is preliminary data.</text>
</comment>
<evidence type="ECO:0000313" key="2">
    <source>
        <dbReference type="Proteomes" id="UP001596071"/>
    </source>
</evidence>
<sequence>MDIEEAYNVGFNLVEMDIVSKVTGFPSKTNVFINKDDLEFEFVAETSAGGNAVKSTFVRDNRSPPGT</sequence>
<reference evidence="2" key="1">
    <citation type="journal article" date="2019" name="Int. J. Syst. Evol. Microbiol.">
        <title>The Global Catalogue of Microorganisms (GCM) 10K type strain sequencing project: providing services to taxonomists for standard genome sequencing and annotation.</title>
        <authorList>
            <consortium name="The Broad Institute Genomics Platform"/>
            <consortium name="The Broad Institute Genome Sequencing Center for Infectious Disease"/>
            <person name="Wu L."/>
            <person name="Ma J."/>
        </authorList>
    </citation>
    <scope>NUCLEOTIDE SEQUENCE [LARGE SCALE GENOMIC DNA]</scope>
    <source>
        <strain evidence="2">KACC 11299</strain>
    </source>
</reference>
<organism evidence="1 2">
    <name type="scientific">Sporosarcina koreensis</name>
    <dbReference type="NCBI Taxonomy" id="334735"/>
    <lineage>
        <taxon>Bacteria</taxon>
        <taxon>Bacillati</taxon>
        <taxon>Bacillota</taxon>
        <taxon>Bacilli</taxon>
        <taxon>Bacillales</taxon>
        <taxon>Caryophanaceae</taxon>
        <taxon>Sporosarcina</taxon>
    </lineage>
</organism>
<protein>
    <submittedName>
        <fullName evidence="1">Uncharacterized protein</fullName>
    </submittedName>
</protein>
<evidence type="ECO:0000313" key="1">
    <source>
        <dbReference type="EMBL" id="MFC5603431.1"/>
    </source>
</evidence>
<name>A0ABW0TWN8_9BACL</name>
<gene>
    <name evidence="1" type="ORF">ACFPTP_09350</name>
</gene>
<dbReference type="Proteomes" id="UP001596071">
    <property type="component" value="Unassembled WGS sequence"/>
</dbReference>
<dbReference type="RefSeq" id="WP_381443883.1">
    <property type="nucleotide sequence ID" value="NZ_JBHSNP010000011.1"/>
</dbReference>